<dbReference type="PANTHER" id="PTHR43626">
    <property type="entry name" value="ACYL-COA N-ACYLTRANSFERASE"/>
    <property type="match status" value="1"/>
</dbReference>
<dbReference type="HOGENOM" id="CLU_1860813_0_0_3"/>
<dbReference type="EMBL" id="CP000838">
    <property type="protein sequence ID" value="ABW31686.1"/>
    <property type="molecule type" value="Genomic_DNA"/>
</dbReference>
<geneLocation type="plasmid" evidence="6 7">
    <name>pREB1</name>
</geneLocation>
<dbReference type="KEGG" id="amr:AM1_A0179"/>
<dbReference type="PROSITE" id="PS01180">
    <property type="entry name" value="CUB"/>
    <property type="match status" value="1"/>
</dbReference>
<proteinExistence type="predicted"/>
<dbReference type="PROSITE" id="PS51186">
    <property type="entry name" value="GNAT"/>
    <property type="match status" value="1"/>
</dbReference>
<dbReference type="InterPro" id="IPR000182">
    <property type="entry name" value="GNAT_dom"/>
</dbReference>
<dbReference type="Proteomes" id="UP000000268">
    <property type="component" value="Plasmid pREB1"/>
</dbReference>
<evidence type="ECO:0000256" key="2">
    <source>
        <dbReference type="ARBA" id="ARBA00023157"/>
    </source>
</evidence>
<feature type="domain" description="N-acetyltransferase" evidence="5">
    <location>
        <begin position="10"/>
        <end position="137"/>
    </location>
</feature>
<dbReference type="GO" id="GO:0005737">
    <property type="term" value="C:cytoplasm"/>
    <property type="evidence" value="ECO:0007669"/>
    <property type="project" value="TreeGrafter"/>
</dbReference>
<evidence type="ECO:0000259" key="5">
    <source>
        <dbReference type="PROSITE" id="PS51186"/>
    </source>
</evidence>
<dbReference type="AlphaFoldDB" id="A8ZKI6"/>
<dbReference type="GO" id="GO:0008080">
    <property type="term" value="F:N-acetyltransferase activity"/>
    <property type="evidence" value="ECO:0007669"/>
    <property type="project" value="InterPro"/>
</dbReference>
<organism evidence="6 7">
    <name type="scientific">Acaryochloris marina (strain MBIC 11017)</name>
    <dbReference type="NCBI Taxonomy" id="329726"/>
    <lineage>
        <taxon>Bacteria</taxon>
        <taxon>Bacillati</taxon>
        <taxon>Cyanobacteriota</taxon>
        <taxon>Cyanophyceae</taxon>
        <taxon>Acaryochloridales</taxon>
        <taxon>Acaryochloridaceae</taxon>
        <taxon>Acaryochloris</taxon>
    </lineage>
</organism>
<reference evidence="6 7" key="1">
    <citation type="journal article" date="2008" name="Proc. Natl. Acad. Sci. U.S.A.">
        <title>Niche adaptation and genome expansion in the chlorophyll d-producing cyanobacterium Acaryochloris marina.</title>
        <authorList>
            <person name="Swingley W.D."/>
            <person name="Chen M."/>
            <person name="Cheung P.C."/>
            <person name="Conrad A.L."/>
            <person name="Dejesa L.C."/>
            <person name="Hao J."/>
            <person name="Honchak B.M."/>
            <person name="Karbach L.E."/>
            <person name="Kurdoglu A."/>
            <person name="Lahiri S."/>
            <person name="Mastrian S.D."/>
            <person name="Miyashita H."/>
            <person name="Page L."/>
            <person name="Ramakrishna P."/>
            <person name="Satoh S."/>
            <person name="Sattley W.M."/>
            <person name="Shimada Y."/>
            <person name="Taylor H.L."/>
            <person name="Tomo T."/>
            <person name="Tsuchiya T."/>
            <person name="Wang Z.T."/>
            <person name="Raymond J."/>
            <person name="Mimuro M."/>
            <person name="Blankenship R.E."/>
            <person name="Touchman J.W."/>
        </authorList>
    </citation>
    <scope>NUCLEOTIDE SEQUENCE [LARGE SCALE GENOMIC DNA]</scope>
    <source>
        <strain evidence="7">MBIC 11017</strain>
        <plasmid evidence="7">Plasmid pREB1</plasmid>
    </source>
</reference>
<dbReference type="Gene3D" id="3.40.630.30">
    <property type="match status" value="1"/>
</dbReference>
<dbReference type="InterPro" id="IPR045039">
    <property type="entry name" value="NSI-like"/>
</dbReference>
<evidence type="ECO:0000259" key="4">
    <source>
        <dbReference type="PROSITE" id="PS01180"/>
    </source>
</evidence>
<protein>
    <submittedName>
        <fullName evidence="6">Acetyltransferase, gnat family</fullName>
    </submittedName>
</protein>
<dbReference type="OrthoDB" id="9789605at2"/>
<dbReference type="SUPFAM" id="SSF55729">
    <property type="entry name" value="Acyl-CoA N-acyltransferases (Nat)"/>
    <property type="match status" value="1"/>
</dbReference>
<keyword evidence="1 6" id="KW-0808">Transferase</keyword>
<evidence type="ECO:0000256" key="3">
    <source>
        <dbReference type="ARBA" id="ARBA00023315"/>
    </source>
</evidence>
<keyword evidence="6" id="KW-0614">Plasmid</keyword>
<evidence type="ECO:0000313" key="7">
    <source>
        <dbReference type="Proteomes" id="UP000000268"/>
    </source>
</evidence>
<evidence type="ECO:0000313" key="6">
    <source>
        <dbReference type="EMBL" id="ABW31686.1"/>
    </source>
</evidence>
<gene>
    <name evidence="6" type="ordered locus">AM1_A0179</name>
</gene>
<dbReference type="InterPro" id="IPR016181">
    <property type="entry name" value="Acyl_CoA_acyltransferase"/>
</dbReference>
<dbReference type="CDD" id="cd04301">
    <property type="entry name" value="NAT_SF"/>
    <property type="match status" value="1"/>
</dbReference>
<feature type="domain" description="CUB" evidence="4">
    <location>
        <begin position="66"/>
        <end position="137"/>
    </location>
</feature>
<dbReference type="Pfam" id="PF13508">
    <property type="entry name" value="Acetyltransf_7"/>
    <property type="match status" value="1"/>
</dbReference>
<accession>A8ZKI6</accession>
<dbReference type="InterPro" id="IPR000859">
    <property type="entry name" value="CUB_dom"/>
</dbReference>
<sequence>MEIRHEILFAENSDIDPEELNALFQLVGWDNQKRRTVSETRVMLDATHFYVHAHVNRKLVGFARVCGDPYVAQVLDVITHPEYRYHGIATECMHRIASFLSQSNYVTVTLLDDSGIPCFYERFGFRGIDETPMKWCS</sequence>
<evidence type="ECO:0000256" key="1">
    <source>
        <dbReference type="ARBA" id="ARBA00022679"/>
    </source>
</evidence>
<dbReference type="RefSeq" id="WP_012166684.1">
    <property type="nucleotide sequence ID" value="NC_009926.1"/>
</dbReference>
<dbReference type="PANTHER" id="PTHR43626:SF4">
    <property type="entry name" value="GCN5-RELATED N-ACETYLTRANSFERASE 2, CHLOROPLASTIC"/>
    <property type="match status" value="1"/>
</dbReference>
<keyword evidence="3" id="KW-0012">Acyltransferase</keyword>
<keyword evidence="7" id="KW-1185">Reference proteome</keyword>
<keyword evidence="2" id="KW-1015">Disulfide bond</keyword>
<name>A8ZKI6_ACAM1</name>